<accession>I4BSQ3</accession>
<name>I4BSQ3_MYCCN</name>
<dbReference type="AlphaFoldDB" id="I4BSQ3"/>
<feature type="region of interest" description="Disordered" evidence="1">
    <location>
        <begin position="1"/>
        <end position="63"/>
    </location>
</feature>
<organism evidence="2 3">
    <name type="scientific">Mycolicibacterium chubuense (strain NBB4)</name>
    <name type="common">Mycobacterium chubuense</name>
    <dbReference type="NCBI Taxonomy" id="710421"/>
    <lineage>
        <taxon>Bacteria</taxon>
        <taxon>Bacillati</taxon>
        <taxon>Actinomycetota</taxon>
        <taxon>Actinomycetes</taxon>
        <taxon>Mycobacteriales</taxon>
        <taxon>Mycobacteriaceae</taxon>
        <taxon>Mycolicibacterium</taxon>
    </lineage>
</organism>
<evidence type="ECO:0000313" key="3">
    <source>
        <dbReference type="Proteomes" id="UP000006057"/>
    </source>
</evidence>
<keyword evidence="2" id="KW-0614">Plasmid</keyword>
<reference evidence="2 3" key="1">
    <citation type="submission" date="2012-06" db="EMBL/GenBank/DDBJ databases">
        <title>Complete sequence of plasmid 1 of Mycobacterium chubuense NBB4.</title>
        <authorList>
            <consortium name="US DOE Joint Genome Institute"/>
            <person name="Lucas S."/>
            <person name="Han J."/>
            <person name="Lapidus A."/>
            <person name="Cheng J.-F."/>
            <person name="Goodwin L."/>
            <person name="Pitluck S."/>
            <person name="Peters L."/>
            <person name="Mikhailova N."/>
            <person name="Teshima H."/>
            <person name="Detter J.C."/>
            <person name="Han C."/>
            <person name="Tapia R."/>
            <person name="Land M."/>
            <person name="Hauser L."/>
            <person name="Kyrpides N."/>
            <person name="Ivanova N."/>
            <person name="Pagani I."/>
            <person name="Mattes T."/>
            <person name="Holmes A."/>
            <person name="Rutledge P."/>
            <person name="Paulsen I."/>
            <person name="Coleman N."/>
            <person name="Woyke T."/>
        </authorList>
    </citation>
    <scope>NUCLEOTIDE SEQUENCE [LARGE SCALE GENOMIC DNA]</scope>
    <source>
        <strain evidence="2 3">NBB4</strain>
        <plasmid evidence="2 3">pMYCCH.01</plasmid>
    </source>
</reference>
<evidence type="ECO:0000313" key="2">
    <source>
        <dbReference type="EMBL" id="AFM20310.1"/>
    </source>
</evidence>
<evidence type="ECO:0000256" key="1">
    <source>
        <dbReference type="SAM" id="MobiDB-lite"/>
    </source>
</evidence>
<protein>
    <submittedName>
        <fullName evidence="2">Uncharacterized protein</fullName>
    </submittedName>
</protein>
<dbReference type="HOGENOM" id="CLU_2881027_0_0_11"/>
<dbReference type="EMBL" id="CP003054">
    <property type="protein sequence ID" value="AFM20310.1"/>
    <property type="molecule type" value="Genomic_DNA"/>
</dbReference>
<feature type="compositionally biased region" description="Acidic residues" evidence="1">
    <location>
        <begin position="39"/>
        <end position="54"/>
    </location>
</feature>
<keyword evidence="3" id="KW-1185">Reference proteome</keyword>
<geneLocation type="plasmid" evidence="2 3">
    <name>pMYCCH.01</name>
</geneLocation>
<proteinExistence type="predicted"/>
<dbReference type="Proteomes" id="UP000006057">
    <property type="component" value="Plasmid pMYCCH.01"/>
</dbReference>
<sequence>MSRLPYPGGVTSECGDTGAKLPPSPTSPRRFAQLPDLAVPDDFDDPLPDTELDTWEGRPSEEG</sequence>
<gene>
    <name evidence="2" type="ordered locus">Mycch_5675</name>
</gene>
<dbReference type="KEGG" id="mcb:Mycch_5675"/>